<evidence type="ECO:0000313" key="2">
    <source>
        <dbReference type="EMBL" id="PWR03943.1"/>
    </source>
</evidence>
<dbReference type="Proteomes" id="UP000245680">
    <property type="component" value="Unassembled WGS sequence"/>
</dbReference>
<dbReference type="AlphaFoldDB" id="A0A2V2LR44"/>
<evidence type="ECO:0000313" key="3">
    <source>
        <dbReference type="Proteomes" id="UP000245680"/>
    </source>
</evidence>
<sequence>MLSHAHTVSPGFALGQSPAALGRLIRRLRAQHVAYKTRRALARLTQRELEDIGVTLADIDRVARRSAGL</sequence>
<keyword evidence="3" id="KW-1185">Reference proteome</keyword>
<protein>
    <submittedName>
        <fullName evidence="2">Primosomal protein DnaI</fullName>
    </submittedName>
</protein>
<gene>
    <name evidence="2" type="ORF">DKT77_04330</name>
</gene>
<dbReference type="OrthoDB" id="8116725at2"/>
<proteinExistence type="predicted"/>
<accession>A0A2V2LR44</accession>
<organism evidence="2 3">
    <name type="scientific">Meridianimarinicoccus roseus</name>
    <dbReference type="NCBI Taxonomy" id="2072018"/>
    <lineage>
        <taxon>Bacteria</taxon>
        <taxon>Pseudomonadati</taxon>
        <taxon>Pseudomonadota</taxon>
        <taxon>Alphaproteobacteria</taxon>
        <taxon>Rhodobacterales</taxon>
        <taxon>Paracoccaceae</taxon>
        <taxon>Meridianimarinicoccus</taxon>
    </lineage>
</organism>
<dbReference type="EMBL" id="QGKU01000015">
    <property type="protein sequence ID" value="PWR03943.1"/>
    <property type="molecule type" value="Genomic_DNA"/>
</dbReference>
<evidence type="ECO:0000259" key="1">
    <source>
        <dbReference type="Pfam" id="PF06568"/>
    </source>
</evidence>
<dbReference type="Pfam" id="PF06568">
    <property type="entry name" value="YjiS-like"/>
    <property type="match status" value="1"/>
</dbReference>
<dbReference type="InterPro" id="IPR009506">
    <property type="entry name" value="YjiS-like"/>
</dbReference>
<name>A0A2V2LR44_9RHOB</name>
<reference evidence="2 3" key="1">
    <citation type="submission" date="2018-05" db="EMBL/GenBank/DDBJ databases">
        <title>Rhodobacteraceae gen. nov., sp. nov. isolated from sea water.</title>
        <authorList>
            <person name="Ren Y."/>
        </authorList>
    </citation>
    <scope>NUCLEOTIDE SEQUENCE [LARGE SCALE GENOMIC DNA]</scope>
    <source>
        <strain evidence="2 3">TG-679</strain>
    </source>
</reference>
<comment type="caution">
    <text evidence="2">The sequence shown here is derived from an EMBL/GenBank/DDBJ whole genome shotgun (WGS) entry which is preliminary data.</text>
</comment>
<dbReference type="RefSeq" id="WP_109810502.1">
    <property type="nucleotide sequence ID" value="NZ_QGKU01000015.1"/>
</dbReference>
<feature type="domain" description="YjiS-like" evidence="1">
    <location>
        <begin position="24"/>
        <end position="59"/>
    </location>
</feature>